<protein>
    <submittedName>
        <fullName evidence="4">Uncharacterized protein</fullName>
    </submittedName>
</protein>
<feature type="domain" description="DUF7159" evidence="3">
    <location>
        <begin position="2"/>
        <end position="200"/>
    </location>
</feature>
<evidence type="ECO:0000259" key="2">
    <source>
        <dbReference type="Pfam" id="PF23715"/>
    </source>
</evidence>
<dbReference type="AlphaFoldDB" id="A0A1X2EM15"/>
<proteinExistence type="predicted"/>
<feature type="region of interest" description="Disordered" evidence="1">
    <location>
        <begin position="241"/>
        <end position="368"/>
    </location>
</feature>
<dbReference type="RefSeq" id="WP_085109427.1">
    <property type="nucleotide sequence ID" value="NZ_LQPZ01000016.1"/>
</dbReference>
<feature type="compositionally biased region" description="Basic and acidic residues" evidence="1">
    <location>
        <begin position="351"/>
        <end position="368"/>
    </location>
</feature>
<dbReference type="InterPro" id="IPR055583">
    <property type="entry name" value="DUF7159"/>
</dbReference>
<feature type="compositionally biased region" description="Pro residues" evidence="1">
    <location>
        <begin position="307"/>
        <end position="350"/>
    </location>
</feature>
<dbReference type="Pfam" id="PF23717">
    <property type="entry name" value="DUF7159"/>
    <property type="match status" value="1"/>
</dbReference>
<sequence length="368" mass="37261">MDLVLGVALTGEQARWVTVDGTGAGATLDHGVVDADDADALEALVGRAQWRAIGLTWSPDAAAAAAEAQQVLGRRAAVTALAHDDAIGLLTAAIADVAGYDFLAVCNAEPDAAAVAVVNARRMTVEAVDAPDAESRIDRLTETVRGIRPSPDAVFVLGSAGTEALADRLRQVTTQPVLNAAEGEFALPRGAALAAARAADDPVAEPAAPTRRGRRAPALMAAAAVLLVVAVALGATGRLSWRTEEPPASSQAGQQTVRPSPPPAASPTAAPAPLAAPGNGAPEVAPVAPEQPQSPPEQAGSPEAPAEVPPAPPAEAPPAEAPPAEPPPVQAPPPAAEPVYVPPPPAPPPEPRLRDRIMDKIPGLDRFR</sequence>
<dbReference type="EMBL" id="LQPZ01000016">
    <property type="protein sequence ID" value="ORX06156.1"/>
    <property type="molecule type" value="Genomic_DNA"/>
</dbReference>
<reference evidence="4 5" key="1">
    <citation type="submission" date="2016-01" db="EMBL/GenBank/DDBJ databases">
        <title>The new phylogeny of the genus Mycobacterium.</title>
        <authorList>
            <person name="Tarcisio F."/>
            <person name="Conor M."/>
            <person name="Antonella G."/>
            <person name="Elisabetta G."/>
            <person name="Giulia F.S."/>
            <person name="Sara T."/>
            <person name="Anna F."/>
            <person name="Clotilde B."/>
            <person name="Roberto B."/>
            <person name="Veronica D.S."/>
            <person name="Fabio R."/>
            <person name="Monica P."/>
            <person name="Olivier J."/>
            <person name="Enrico T."/>
            <person name="Nicola S."/>
        </authorList>
    </citation>
    <scope>NUCLEOTIDE SEQUENCE [LARGE SCALE GENOMIC DNA]</scope>
    <source>
        <strain evidence="4 5">DSM 44153</strain>
    </source>
</reference>
<name>A0A1X2EM15_9MYCO</name>
<dbReference type="STRING" id="1798.AWC30_07050"/>
<feature type="compositionally biased region" description="Low complexity" evidence="1">
    <location>
        <begin position="266"/>
        <end position="306"/>
    </location>
</feature>
<gene>
    <name evidence="4" type="ORF">AWC30_07050</name>
</gene>
<evidence type="ECO:0000259" key="3">
    <source>
        <dbReference type="Pfam" id="PF23717"/>
    </source>
</evidence>
<comment type="caution">
    <text evidence="4">The sequence shown here is derived from an EMBL/GenBank/DDBJ whole genome shotgun (WGS) entry which is preliminary data.</text>
</comment>
<evidence type="ECO:0000313" key="5">
    <source>
        <dbReference type="Proteomes" id="UP000193090"/>
    </source>
</evidence>
<organism evidence="4 5">
    <name type="scientific">Mycolicibacillus trivialis</name>
    <dbReference type="NCBI Taxonomy" id="1798"/>
    <lineage>
        <taxon>Bacteria</taxon>
        <taxon>Bacillati</taxon>
        <taxon>Actinomycetota</taxon>
        <taxon>Actinomycetes</taxon>
        <taxon>Mycobacteriales</taxon>
        <taxon>Mycobacteriaceae</taxon>
        <taxon>Mycolicibacillus</taxon>
    </lineage>
</organism>
<evidence type="ECO:0000256" key="1">
    <source>
        <dbReference type="SAM" id="MobiDB-lite"/>
    </source>
</evidence>
<evidence type="ECO:0000313" key="4">
    <source>
        <dbReference type="EMBL" id="ORX06156.1"/>
    </source>
</evidence>
<feature type="domain" description="DUF7157" evidence="2">
    <location>
        <begin position="292"/>
        <end position="367"/>
    </location>
</feature>
<accession>A0A1X2EM15</accession>
<dbReference type="Pfam" id="PF23715">
    <property type="entry name" value="DUF7157"/>
    <property type="match status" value="1"/>
</dbReference>
<feature type="compositionally biased region" description="Polar residues" evidence="1">
    <location>
        <begin position="248"/>
        <end position="258"/>
    </location>
</feature>
<keyword evidence="5" id="KW-1185">Reference proteome</keyword>
<dbReference type="Proteomes" id="UP000193090">
    <property type="component" value="Unassembled WGS sequence"/>
</dbReference>
<dbReference type="InterPro" id="IPR055581">
    <property type="entry name" value="DUF7157"/>
</dbReference>